<dbReference type="EMBL" id="BK059131">
    <property type="protein sequence ID" value="DAE32957.1"/>
    <property type="molecule type" value="Genomic_DNA"/>
</dbReference>
<evidence type="ECO:0000313" key="1">
    <source>
        <dbReference type="EMBL" id="DAE32957.1"/>
    </source>
</evidence>
<protein>
    <submittedName>
        <fullName evidence="1">Putative capsid protein</fullName>
    </submittedName>
</protein>
<reference evidence="1" key="1">
    <citation type="journal article" date="2021" name="Proc. Natl. Acad. Sci. U.S.A.">
        <title>A Catalog of Tens of Thousands of Viruses from Human Metagenomes Reveals Hidden Associations with Chronic Diseases.</title>
        <authorList>
            <person name="Tisza M.J."/>
            <person name="Buck C.B."/>
        </authorList>
    </citation>
    <scope>NUCLEOTIDE SEQUENCE</scope>
    <source>
        <strain evidence="1">CtoYX9</strain>
    </source>
</reference>
<proteinExistence type="predicted"/>
<accession>A0A8S5RPE0</accession>
<sequence length="455" mass="50885">MDARFLGLESMFTTLGINSAKTFQMWYNSGLKGRETQDLNIAGCQYAPAQADFTAEFLESTGVIKTMATIVDLNSEPLARGKEVEIKKHEFQIPRQKVKVNFGENDMRKQIIELNKADANARLGGNSPYATVRDFIANRLYDSLAEIPDQHVQRLNFLRGQMFGKHEVTLNADNNQSGIALTLKSAVPVGNIVTERWYTTGDVGTGTYVESADPILTLKKKTRALRNDHYHGYRNITVEMNASTFFTVVEHPKVLQKLGYLVRPEFELVTSNDSKAQALGKQKLLSMSDELLKEWFKEAIGADELLIDTTIVGAARLNEKTKKFETSAIDAFPVGVVLVRPSGIVSDIFNVTPYRPDAQAIYTNIFGGRGIIEYFYNARQREQTWISEFTALPVLTRPGDMYYYNVAGKTATFPPVASPSGNPKTQGYYEKKSDGTYVLTEDTNVQSGKTYYTKS</sequence>
<name>A0A8S5RPE0_9VIRU</name>
<organism evidence="1">
    <name type="scientific">virus sp. ctoYX9</name>
    <dbReference type="NCBI Taxonomy" id="2825822"/>
    <lineage>
        <taxon>Viruses</taxon>
    </lineage>
</organism>